<accession>A0ABP2MT30</accession>
<dbReference type="Proteomes" id="UP000003175">
    <property type="component" value="Unassembled WGS sequence"/>
</dbReference>
<dbReference type="RefSeq" id="WP_006696023.1">
    <property type="nucleotide sequence ID" value="NZ_JH376857.1"/>
</dbReference>
<dbReference type="Pfam" id="PF12690">
    <property type="entry name" value="BsuPI"/>
    <property type="match status" value="1"/>
</dbReference>
<evidence type="ECO:0000256" key="1">
    <source>
        <dbReference type="SAM" id="SignalP"/>
    </source>
</evidence>
<sequence>MTSSKRILCAALAAALLLPALAAPAAEAGIGGGIGITFPTSHSSGKEGRTATYAGVRVGDLSEELTLREKDGQLQLKLRVRNEGDALYMVEHPTGQNCDFALLDAKGNELWRWSDSMTFTQAFQTYALEPGTAEELTAEIDRKTYQKIKDKAVLAVAGLTDTGIFVSAEVPAAGRGKRSPAYIHGDIIFGSGGWTRW</sequence>
<evidence type="ECO:0000259" key="2">
    <source>
        <dbReference type="Pfam" id="PF12690"/>
    </source>
</evidence>
<comment type="caution">
    <text evidence="3">The sequence shown here is derived from an EMBL/GenBank/DDBJ whole genome shotgun (WGS) entry which is preliminary data.</text>
</comment>
<organism evidence="3 4">
    <name type="scientific">Selenomonas noxia F0398</name>
    <dbReference type="NCBI Taxonomy" id="702437"/>
    <lineage>
        <taxon>Bacteria</taxon>
        <taxon>Bacillati</taxon>
        <taxon>Bacillota</taxon>
        <taxon>Negativicutes</taxon>
        <taxon>Selenomonadales</taxon>
        <taxon>Selenomonadaceae</taxon>
        <taxon>Selenomonas</taxon>
    </lineage>
</organism>
<dbReference type="InterPro" id="IPR020481">
    <property type="entry name" value="Intracell_prot_inh_BsuPI"/>
</dbReference>
<reference evidence="3 4" key="1">
    <citation type="submission" date="2011-08" db="EMBL/GenBank/DDBJ databases">
        <title>The Genome Sequence of Selenomonas noxia F0398.</title>
        <authorList>
            <consortium name="The Broad Institute Genome Sequencing Platform"/>
            <person name="Earl A."/>
            <person name="Ward D."/>
            <person name="Feldgarden M."/>
            <person name="Gevers D."/>
            <person name="Izard J."/>
            <person name="Ganesan A."/>
            <person name="Blanton J.M."/>
            <person name="Baranova O.V."/>
            <person name="Tanner A.C."/>
            <person name="Dewhirst F.E."/>
            <person name="Young S.K."/>
            <person name="Zeng Q."/>
            <person name="Gargeya S."/>
            <person name="Fitzgerald M."/>
            <person name="Haas B."/>
            <person name="Abouelleil A."/>
            <person name="Alvarado L."/>
            <person name="Arachchi H.M."/>
            <person name="Berlin A."/>
            <person name="Brown A."/>
            <person name="Chapman S.B."/>
            <person name="Chen Z."/>
            <person name="Dunbar C."/>
            <person name="Freedman E."/>
            <person name="Gearin G."/>
            <person name="Gellesch M."/>
            <person name="Goldberg J."/>
            <person name="Griggs A."/>
            <person name="Gujja S."/>
            <person name="Heiman D."/>
            <person name="Howarth C."/>
            <person name="Larson L."/>
            <person name="Lui A."/>
            <person name="MacDonald P.J.P."/>
            <person name="Montmayeur A."/>
            <person name="Murphy C."/>
            <person name="Neiman D."/>
            <person name="Pearson M."/>
            <person name="Priest M."/>
            <person name="Roberts A."/>
            <person name="Saif S."/>
            <person name="Shea T."/>
            <person name="Shenoy N."/>
            <person name="Sisk P."/>
            <person name="Stolte C."/>
            <person name="Sykes S."/>
            <person name="Wortman J."/>
            <person name="Nusbaum C."/>
            <person name="Birren B."/>
        </authorList>
    </citation>
    <scope>NUCLEOTIDE SEQUENCE [LARGE SCALE GENOMIC DNA]</scope>
    <source>
        <strain evidence="3 4">F0398</strain>
    </source>
</reference>
<feature type="chain" id="PRO_5046808673" description="Intracellular proteinase inhibitor BsuPI domain-containing protein" evidence="1">
    <location>
        <begin position="26"/>
        <end position="197"/>
    </location>
</feature>
<feature type="signal peptide" evidence="1">
    <location>
        <begin position="1"/>
        <end position="25"/>
    </location>
</feature>
<dbReference type="InterPro" id="IPR038144">
    <property type="entry name" value="IPI"/>
</dbReference>
<keyword evidence="1" id="KW-0732">Signal</keyword>
<feature type="domain" description="Intracellular proteinase inhibitor BsuPI" evidence="2">
    <location>
        <begin position="65"/>
        <end position="142"/>
    </location>
</feature>
<gene>
    <name evidence="3" type="ORF">HMPREF9432_00579</name>
</gene>
<protein>
    <recommendedName>
        <fullName evidence="2">Intracellular proteinase inhibitor BsuPI domain-containing protein</fullName>
    </recommendedName>
</protein>
<keyword evidence="4" id="KW-1185">Reference proteome</keyword>
<name>A0ABP2MT30_9FIRM</name>
<dbReference type="EMBL" id="ADGH01000003">
    <property type="protein sequence ID" value="EHG26078.1"/>
    <property type="molecule type" value="Genomic_DNA"/>
</dbReference>
<dbReference type="Gene3D" id="2.60.40.2360">
    <property type="entry name" value="Intracellular proteinase inhibitor BsuPI"/>
    <property type="match status" value="1"/>
</dbReference>
<proteinExistence type="predicted"/>
<evidence type="ECO:0000313" key="3">
    <source>
        <dbReference type="EMBL" id="EHG26078.1"/>
    </source>
</evidence>
<evidence type="ECO:0000313" key="4">
    <source>
        <dbReference type="Proteomes" id="UP000003175"/>
    </source>
</evidence>